<evidence type="ECO:0000256" key="4">
    <source>
        <dbReference type="PROSITE-ProRule" id="PRU01363"/>
    </source>
</evidence>
<dbReference type="PROSITE" id="PS00606">
    <property type="entry name" value="KS3_1"/>
    <property type="match status" value="1"/>
</dbReference>
<dbReference type="InterPro" id="IPR049551">
    <property type="entry name" value="PKS_DH_C"/>
</dbReference>
<feature type="domain" description="PKS/mFAS DH" evidence="7">
    <location>
        <begin position="672"/>
        <end position="961"/>
    </location>
</feature>
<dbReference type="PROSITE" id="PS50075">
    <property type="entry name" value="CARRIER"/>
    <property type="match status" value="1"/>
</dbReference>
<accession>A0ABU0N041</accession>
<feature type="domain" description="Ketosynthase family 3 (KS3)" evidence="6">
    <location>
        <begin position="37"/>
        <end position="476"/>
    </location>
</feature>
<dbReference type="PANTHER" id="PTHR43775">
    <property type="entry name" value="FATTY ACID SYNTHASE"/>
    <property type="match status" value="1"/>
</dbReference>
<reference evidence="8 9" key="1">
    <citation type="submission" date="2023-07" db="EMBL/GenBank/DDBJ databases">
        <title>Genomic Encyclopedia of Type Strains, Phase IV (KMG-IV): sequencing the most valuable type-strain genomes for metagenomic binning, comparative biology and taxonomic classification.</title>
        <authorList>
            <person name="Goeker M."/>
        </authorList>
    </citation>
    <scope>NUCLEOTIDE SEQUENCE [LARGE SCALE GENOMIC DNA]</scope>
    <source>
        <strain evidence="8 9">DSM 15049</strain>
    </source>
</reference>
<protein>
    <submittedName>
        <fullName evidence="8">Polyketide synthase PksN</fullName>
    </submittedName>
</protein>
<evidence type="ECO:0000313" key="8">
    <source>
        <dbReference type="EMBL" id="MDQ0556529.1"/>
    </source>
</evidence>
<dbReference type="InterPro" id="IPR016039">
    <property type="entry name" value="Thiolase-like"/>
</dbReference>
<feature type="active site" description="Proton donor; for dehydratase activity" evidence="4">
    <location>
        <position position="881"/>
    </location>
</feature>
<feature type="region of interest" description="N-terminal hotdog fold" evidence="4">
    <location>
        <begin position="672"/>
        <end position="793"/>
    </location>
</feature>
<dbReference type="InterPro" id="IPR057326">
    <property type="entry name" value="KR_dom"/>
</dbReference>
<keyword evidence="9" id="KW-1185">Reference proteome</keyword>
<gene>
    <name evidence="8" type="ORF">QOZ92_001643</name>
</gene>
<dbReference type="Gene3D" id="3.10.129.110">
    <property type="entry name" value="Polyketide synthase dehydratase"/>
    <property type="match status" value="1"/>
</dbReference>
<dbReference type="Pfam" id="PF00550">
    <property type="entry name" value="PP-binding"/>
    <property type="match status" value="1"/>
</dbReference>
<dbReference type="InterPro" id="IPR013968">
    <property type="entry name" value="PKS_KR"/>
</dbReference>
<proteinExistence type="predicted"/>
<name>A0ABU0N041_9FIRM</name>
<dbReference type="SMART" id="SM00822">
    <property type="entry name" value="PKS_KR"/>
    <property type="match status" value="1"/>
</dbReference>
<sequence length="1615" mass="183293">MKEIESYIYKQLAEKKISKADAKKMLLEIKKSDKKVYKDMAIIGVACKLPKAENAKMFWNSLVKEKNCLDVFPKERAEQWIEASLNNTLSELMTGTAIPDGTTEKDVMDSRDVGGFLDDISSFDNGFFGISPKEAKFMNPEQRLILETAWEAVEDAGYGGDKFYGTRTGVFIGKDNTNLGLYKYLTEADTMHVTGSWSGILASRISYLYNLKGPSLVIDTACSSGLVSLHSASKSISNGECEMALVGGIQLQYMSSKSNSYLNLDMVESGDNIIRTFDKKANGTVWSEGVATLLIKDLEQAIKDGDNIQAVIKSSAINNDGASNGITAPDAQAQEDVIVRAWTEGNINPETISYFEAHGTGTILGDPIEIKGLTNAFKRFTDKKQFCAIGSTKANIGHTVATSGLAGVIKIIYAMKNKILPPSINFMEPNPYINFIGSPVYLNDTLQKWDDSNGALRACINSFGFSGTNCHLVLESPPEIKKSPRTKDKNIFLLSAKNKNSLMDLVERYIYFLESDIITTIEDICYTANTGRGHYSYRIAIICNDKLELKNKLKELKYALEINKESRTGQAFYGYHKTVNNKTVLDVGEITEKYKFELSKKVNEITSKNDNDLEKICKLYVNGADIQFEKYYVEEGYRRVSLPTYAFEKKYCWASKKVFTNKANETSSNIGHPLFDKLLTDSIDSIIYQTNFSAKKYWVVEEHKLMNSYLVPGITYIEMAREVCSKYFNTEHIQLHNLTFLAPLTVQENEEVSVQTILEKRNVEVEFSICSKDNKGGWCVHAKGKATKIEDFKYKTYDIQEAKKACNLLVLDKVNGYFNKEALGTDEEPTSKHFQFGGRWLNYIKTESDPTCNKELLVTMYLPDEYDDDINHYYLHPALLDNAINSGIYCFKGVYLPFSYKSMKIYNRIPKEFFSHIVRKNIEDKELETVKFDITLFDKSGNVIAEVEDYSIKRMGLSDQIKFKDNYHSGVAYCEKGWIKNDLINSSELIAKEGIVLFKDESRLGEDISSLFKKDGINVIEVEKSNEYRKIGPYKYTIGNSEKDYTLLVEDLKNHNLKQIIHCFSNDNLANDKSIEEKLNNGVYSLFYLAKSLVKNRINYKVDMYVVTRHSDIIIAEDYVVCPENNAMIGIAKVIPEEYTNYSCKCIDIDENSDIEKLIFEIKMNSSDRIIAYRNNERYTEEFRKYSLNDLKETNIKIKDNGTYIITGGTGGLGLEASRFFTEQAKVNLVLLNRSKFPERDQWENIVSEDNNKKLIQRINVIKEIERLGSKVVTYSVDISNKNELGKVINTIRRDFGQIDGIVHAAGVAGDGFIINKDINVFNEVIKPKIYGTVALDELTENDNLDFFINFSSIVTIQGLPGQSDYITANSFLDSFTKLRNMKGKKTVCINWPAWKEVGMAFDYGLVNDDNIFKPIETEKAITILDESIKSNFTNIIPVEINYPILVKVKEKLSIAISDDLLDETKKEERANEYTIFEKKKKSLDKIVIKGKAEEFTDIEKNIALLWCEILDFDEIDIYDNFNSVGGDSILASQLYNDINEIYSGIIDITDIFTYSTIDSLSKYIERKLADGNLMVNKEIKTNNNFKKSEIDNMLEEFEDGTVSMEEVLMKLGDK</sequence>
<evidence type="ECO:0000259" key="5">
    <source>
        <dbReference type="PROSITE" id="PS50075"/>
    </source>
</evidence>
<dbReference type="InterPro" id="IPR049552">
    <property type="entry name" value="PKS_DH_N"/>
</dbReference>
<dbReference type="Pfam" id="PF14765">
    <property type="entry name" value="PS-DH"/>
    <property type="match status" value="1"/>
</dbReference>
<evidence type="ECO:0000256" key="2">
    <source>
        <dbReference type="ARBA" id="ARBA00022553"/>
    </source>
</evidence>
<dbReference type="Gene3D" id="3.40.47.10">
    <property type="match status" value="1"/>
</dbReference>
<dbReference type="InterPro" id="IPR014031">
    <property type="entry name" value="Ketoacyl_synth_C"/>
</dbReference>
<dbReference type="RefSeq" id="WP_307505894.1">
    <property type="nucleotide sequence ID" value="NZ_BAAACE010000027.1"/>
</dbReference>
<dbReference type="Proteomes" id="UP001232584">
    <property type="component" value="Unassembled WGS sequence"/>
</dbReference>
<dbReference type="PANTHER" id="PTHR43775:SF37">
    <property type="entry name" value="SI:DKEY-61P9.11"/>
    <property type="match status" value="1"/>
</dbReference>
<dbReference type="Pfam" id="PF21394">
    <property type="entry name" value="Beta-ketacyl_N"/>
    <property type="match status" value="1"/>
</dbReference>
<dbReference type="InterPro" id="IPR018201">
    <property type="entry name" value="Ketoacyl_synth_AS"/>
</dbReference>
<dbReference type="Gene3D" id="1.10.1200.10">
    <property type="entry name" value="ACP-like"/>
    <property type="match status" value="1"/>
</dbReference>
<dbReference type="InterPro" id="IPR050091">
    <property type="entry name" value="PKS_NRPS_Biosynth_Enz"/>
</dbReference>
<feature type="domain" description="Carrier" evidence="5">
    <location>
        <begin position="1494"/>
        <end position="1569"/>
    </location>
</feature>
<evidence type="ECO:0000256" key="3">
    <source>
        <dbReference type="ARBA" id="ARBA00022679"/>
    </source>
</evidence>
<dbReference type="Pfam" id="PF00109">
    <property type="entry name" value="ketoacyl-synt"/>
    <property type="match status" value="1"/>
</dbReference>
<dbReference type="SUPFAM" id="SSF53901">
    <property type="entry name" value="Thiolase-like"/>
    <property type="match status" value="1"/>
</dbReference>
<comment type="caution">
    <text evidence="8">The sequence shown here is derived from an EMBL/GenBank/DDBJ whole genome shotgun (WGS) entry which is preliminary data.</text>
</comment>
<dbReference type="SMART" id="SM00825">
    <property type="entry name" value="PKS_KS"/>
    <property type="match status" value="1"/>
</dbReference>
<evidence type="ECO:0000256" key="1">
    <source>
        <dbReference type="ARBA" id="ARBA00022450"/>
    </source>
</evidence>
<dbReference type="InterPro" id="IPR020841">
    <property type="entry name" value="PKS_Beta-ketoAc_synthase_dom"/>
</dbReference>
<dbReference type="CDD" id="cd00833">
    <property type="entry name" value="PKS"/>
    <property type="match status" value="1"/>
</dbReference>
<dbReference type="EMBL" id="JAUSWG010000006">
    <property type="protein sequence ID" value="MDQ0556529.1"/>
    <property type="molecule type" value="Genomic_DNA"/>
</dbReference>
<organism evidence="8 9">
    <name type="scientific">Paraclostridium ghonii</name>
    <dbReference type="NCBI Taxonomy" id="29358"/>
    <lineage>
        <taxon>Bacteria</taxon>
        <taxon>Bacillati</taxon>
        <taxon>Bacillota</taxon>
        <taxon>Clostridia</taxon>
        <taxon>Peptostreptococcales</taxon>
        <taxon>Peptostreptococcaceae</taxon>
        <taxon>Paraclostridium</taxon>
    </lineage>
</organism>
<dbReference type="Pfam" id="PF08659">
    <property type="entry name" value="KR"/>
    <property type="match status" value="1"/>
</dbReference>
<dbReference type="InterPro" id="IPR036291">
    <property type="entry name" value="NAD(P)-bd_dom_sf"/>
</dbReference>
<evidence type="ECO:0000259" key="7">
    <source>
        <dbReference type="PROSITE" id="PS52019"/>
    </source>
</evidence>
<dbReference type="InterPro" id="IPR009081">
    <property type="entry name" value="PP-bd_ACP"/>
</dbReference>
<feature type="region of interest" description="C-terminal hotdog fold" evidence="4">
    <location>
        <begin position="807"/>
        <end position="961"/>
    </location>
</feature>
<dbReference type="Pfam" id="PF22621">
    <property type="entry name" value="CurL-like_PKS_C"/>
    <property type="match status" value="1"/>
</dbReference>
<dbReference type="PROSITE" id="PS52019">
    <property type="entry name" value="PKS_MFAS_DH"/>
    <property type="match status" value="1"/>
</dbReference>
<feature type="active site" description="Proton acceptor; for dehydratase activity" evidence="4">
    <location>
        <position position="703"/>
    </location>
</feature>
<keyword evidence="3" id="KW-0808">Transferase</keyword>
<dbReference type="InterPro" id="IPR036736">
    <property type="entry name" value="ACP-like_sf"/>
</dbReference>
<dbReference type="Pfam" id="PF02801">
    <property type="entry name" value="Ketoacyl-synt_C"/>
    <property type="match status" value="1"/>
</dbReference>
<evidence type="ECO:0000259" key="6">
    <source>
        <dbReference type="PROSITE" id="PS52004"/>
    </source>
</evidence>
<dbReference type="SUPFAM" id="SSF51735">
    <property type="entry name" value="NAD(P)-binding Rossmann-fold domains"/>
    <property type="match status" value="2"/>
</dbReference>
<dbReference type="SUPFAM" id="SSF47336">
    <property type="entry name" value="ACP-like"/>
    <property type="match status" value="1"/>
</dbReference>
<dbReference type="Gene3D" id="3.40.50.720">
    <property type="entry name" value="NAD(P)-binding Rossmann-like Domain"/>
    <property type="match status" value="1"/>
</dbReference>
<dbReference type="InterPro" id="IPR014030">
    <property type="entry name" value="Ketoacyl_synth_N"/>
</dbReference>
<dbReference type="InterPro" id="IPR049490">
    <property type="entry name" value="C883_1060-like_KR_N"/>
</dbReference>
<evidence type="ECO:0000313" key="9">
    <source>
        <dbReference type="Proteomes" id="UP001232584"/>
    </source>
</evidence>
<dbReference type="InterPro" id="IPR042104">
    <property type="entry name" value="PKS_dehydratase_sf"/>
</dbReference>
<dbReference type="InterPro" id="IPR049900">
    <property type="entry name" value="PKS_mFAS_DH"/>
</dbReference>
<dbReference type="PROSITE" id="PS52004">
    <property type="entry name" value="KS3_2"/>
    <property type="match status" value="1"/>
</dbReference>
<keyword evidence="2" id="KW-0597">Phosphoprotein</keyword>
<dbReference type="Gene3D" id="1.10.1240.100">
    <property type="match status" value="1"/>
</dbReference>
<keyword evidence="1" id="KW-0596">Phosphopantetheine</keyword>
<dbReference type="CDD" id="cd08953">
    <property type="entry name" value="KR_2_SDR_x"/>
    <property type="match status" value="1"/>
</dbReference>
<dbReference type="Pfam" id="PF21089">
    <property type="entry name" value="PKS_DH_N"/>
    <property type="match status" value="1"/>
</dbReference>